<organism evidence="1 2">
    <name type="scientific">Bradyrhizobium retamae</name>
    <dbReference type="NCBI Taxonomy" id="1300035"/>
    <lineage>
        <taxon>Bacteria</taxon>
        <taxon>Pseudomonadati</taxon>
        <taxon>Pseudomonadota</taxon>
        <taxon>Alphaproteobacteria</taxon>
        <taxon>Hyphomicrobiales</taxon>
        <taxon>Nitrobacteraceae</taxon>
        <taxon>Bradyrhizobium</taxon>
    </lineage>
</organism>
<dbReference type="Proteomes" id="UP000052023">
    <property type="component" value="Unassembled WGS sequence"/>
</dbReference>
<proteinExistence type="predicted"/>
<name>A0A0R3N1T0_9BRAD</name>
<keyword evidence="2" id="KW-1185">Reference proteome</keyword>
<sequence>MSDKPVTERGKTLWDFLSIVHHPAFRIGFLDARCGRPPDHDKILQRIVAETPAGALKRLGWADRDLFDGPDTFGVDSAQAKAAATSIEIAQYRYEEGRTLFLEYGVRCKAWGHPDYPPVAVVEFCRRRAREQSEQGD</sequence>
<dbReference type="AlphaFoldDB" id="A0A0R3N1T0"/>
<gene>
    <name evidence="1" type="ORF">CQ13_23200</name>
</gene>
<evidence type="ECO:0000313" key="1">
    <source>
        <dbReference type="EMBL" id="KRR25934.1"/>
    </source>
</evidence>
<protein>
    <submittedName>
        <fullName evidence="1">Uncharacterized protein</fullName>
    </submittedName>
</protein>
<dbReference type="OrthoDB" id="7307237at2"/>
<reference evidence="1 2" key="1">
    <citation type="submission" date="2014-03" db="EMBL/GenBank/DDBJ databases">
        <title>Bradyrhizobium valentinum sp. nov., isolated from effective nodules of Lupinus mariae-josephae, a lupine endemic of basic-lime soils in Eastern Spain.</title>
        <authorList>
            <person name="Duran D."/>
            <person name="Rey L."/>
            <person name="Navarro A."/>
            <person name="Busquets A."/>
            <person name="Imperial J."/>
            <person name="Ruiz-Argueso T."/>
        </authorList>
    </citation>
    <scope>NUCLEOTIDE SEQUENCE [LARGE SCALE GENOMIC DNA]</scope>
    <source>
        <strain evidence="1 2">Ro19</strain>
    </source>
</reference>
<comment type="caution">
    <text evidence="1">The sequence shown here is derived from an EMBL/GenBank/DDBJ whole genome shotgun (WGS) entry which is preliminary data.</text>
</comment>
<accession>A0A0R3N1T0</accession>
<evidence type="ECO:0000313" key="2">
    <source>
        <dbReference type="Proteomes" id="UP000052023"/>
    </source>
</evidence>
<dbReference type="EMBL" id="LLYA01000135">
    <property type="protein sequence ID" value="KRR25934.1"/>
    <property type="molecule type" value="Genomic_DNA"/>
</dbReference>
<dbReference type="RefSeq" id="WP_057843819.1">
    <property type="nucleotide sequence ID" value="NZ_LLYA01000135.1"/>
</dbReference>